<proteinExistence type="predicted"/>
<reference evidence="1 2" key="1">
    <citation type="journal article" date="2018" name="Mol. Biol. Evol.">
        <title>Broad Genomic Sampling Reveals a Smut Pathogenic Ancestry of the Fungal Clade Ustilaginomycotina.</title>
        <authorList>
            <person name="Kijpornyongpan T."/>
            <person name="Mondo S.J."/>
            <person name="Barry K."/>
            <person name="Sandor L."/>
            <person name="Lee J."/>
            <person name="Lipzen A."/>
            <person name="Pangilinan J."/>
            <person name="LaButti K."/>
            <person name="Hainaut M."/>
            <person name="Henrissat B."/>
            <person name="Grigoriev I.V."/>
            <person name="Spatafora J.W."/>
            <person name="Aime M.C."/>
        </authorList>
    </citation>
    <scope>NUCLEOTIDE SEQUENCE [LARGE SCALE GENOMIC DNA]</scope>
    <source>
        <strain evidence="1 2">SA 807</strain>
    </source>
</reference>
<protein>
    <submittedName>
        <fullName evidence="1">Uncharacterized protein</fullName>
    </submittedName>
</protein>
<keyword evidence="2" id="KW-1185">Reference proteome</keyword>
<organism evidence="1 2">
    <name type="scientific">Violaceomyces palustris</name>
    <dbReference type="NCBI Taxonomy" id="1673888"/>
    <lineage>
        <taxon>Eukaryota</taxon>
        <taxon>Fungi</taxon>
        <taxon>Dikarya</taxon>
        <taxon>Basidiomycota</taxon>
        <taxon>Ustilaginomycotina</taxon>
        <taxon>Ustilaginomycetes</taxon>
        <taxon>Violaceomycetales</taxon>
        <taxon>Violaceomycetaceae</taxon>
        <taxon>Violaceomyces</taxon>
    </lineage>
</organism>
<evidence type="ECO:0000313" key="2">
    <source>
        <dbReference type="Proteomes" id="UP000245626"/>
    </source>
</evidence>
<name>A0ACD0NSU5_9BASI</name>
<feature type="non-terminal residue" evidence="1">
    <location>
        <position position="345"/>
    </location>
</feature>
<evidence type="ECO:0000313" key="1">
    <source>
        <dbReference type="EMBL" id="PWN48834.1"/>
    </source>
</evidence>
<accession>A0ACD0NSU5</accession>
<dbReference type="Proteomes" id="UP000245626">
    <property type="component" value="Unassembled WGS sequence"/>
</dbReference>
<sequence length="345" mass="37691">NQIPVRSRHSVWVGNLSFSTDEAKLKDWFERRGVEGISRVHMPKGLRRNESNRGFAYVDLPSEEVVKSAIQLSENPLDGRKLLIKSGSDYTGRPEIDPTNLAALTGMEGEDQGASSLAGLGKKGKTGLTKTAQKILRSQKHPPGPTLFVGNLSFQSTEEGIRELLENSARRRDEWSKGEKQGTIRGAGIRKVRMGTFEDTGKCKGFAFIDFHTPAHATRTLIDPRNSYLDGRKLILQFAGADAVRRGAPKGSAAASSQHSKPRSTDAPAPGSFDPNAPLPKKHKETQEERRARRAMVNGGSDPRQRQRGSADVRPPRREKPGAALANAKRESLGIVASQGNKISF</sequence>
<dbReference type="EMBL" id="KZ820136">
    <property type="protein sequence ID" value="PWN48834.1"/>
    <property type="molecule type" value="Genomic_DNA"/>
</dbReference>
<gene>
    <name evidence="1" type="ORF">IE53DRAFT_306582</name>
</gene>
<feature type="non-terminal residue" evidence="1">
    <location>
        <position position="1"/>
    </location>
</feature>